<feature type="region of interest" description="Disordered" evidence="1">
    <location>
        <begin position="364"/>
        <end position="452"/>
    </location>
</feature>
<comment type="caution">
    <text evidence="2">The sequence shown here is derived from an EMBL/GenBank/DDBJ whole genome shotgun (WGS) entry which is preliminary data.</text>
</comment>
<feature type="compositionally biased region" description="Low complexity" evidence="1">
    <location>
        <begin position="43"/>
        <end position="59"/>
    </location>
</feature>
<feature type="compositionally biased region" description="Basic and acidic residues" evidence="1">
    <location>
        <begin position="424"/>
        <end position="446"/>
    </location>
</feature>
<feature type="compositionally biased region" description="Low complexity" evidence="1">
    <location>
        <begin position="245"/>
        <end position="256"/>
    </location>
</feature>
<feature type="compositionally biased region" description="Low complexity" evidence="1">
    <location>
        <begin position="160"/>
        <end position="169"/>
    </location>
</feature>
<dbReference type="AlphaFoldDB" id="A0AAI8YEG7"/>
<evidence type="ECO:0000313" key="2">
    <source>
        <dbReference type="EMBL" id="CAJ2504303.1"/>
    </source>
</evidence>
<name>A0AAI8YEG7_9PEZI</name>
<organism evidence="2 3">
    <name type="scientific">Anthostomella pinea</name>
    <dbReference type="NCBI Taxonomy" id="933095"/>
    <lineage>
        <taxon>Eukaryota</taxon>
        <taxon>Fungi</taxon>
        <taxon>Dikarya</taxon>
        <taxon>Ascomycota</taxon>
        <taxon>Pezizomycotina</taxon>
        <taxon>Sordariomycetes</taxon>
        <taxon>Xylariomycetidae</taxon>
        <taxon>Xylariales</taxon>
        <taxon>Xylariaceae</taxon>
        <taxon>Anthostomella</taxon>
    </lineage>
</organism>
<dbReference type="Proteomes" id="UP001295740">
    <property type="component" value="Unassembled WGS sequence"/>
</dbReference>
<proteinExistence type="predicted"/>
<protein>
    <submittedName>
        <fullName evidence="2">Uu.00g116970.m01.CDS01</fullName>
    </submittedName>
</protein>
<gene>
    <name evidence="2" type="ORF">KHLLAP_LOCUS4771</name>
</gene>
<sequence>MAIGAGTTVPGVVSEAGTWHAKKSSLETNFSYPRLVHHESSESRSSITSNGSVPGMTDSSDSDLSFDDDCHYNASASELWDSFWPESTLAPQEQYPAVLRASVLRASRSRDCFNVIPSRHQPRDTDDDTIRIGQWEQYVTKPAERPHSRSGSPSSPPRPASSRRAPAPAVSYSVYPKPSLSDIRRAALPPRSSSLNTEQQQPPPSPPRRVPFLRTSKSSVALKSSMALKPSKSSHNLRPLYIAQPRLLPSSKPSPSFYLAESKSRLPENNTAAATKSVPVSPAYPPPPAPRSLRPSKSAFNIRANRPTYTRQNSSGQQHSHIAHQAAIPLTPLIPSTLLKPEADSSPSRAPRPQVERFVSVFEFDSEGESEAGGGENGNGTTGGLAKRIARGLHHHKKKSSTDRSRPGLVRANSSPGPVIVAAVDKDNREKVVGEKERDKSPERSLGRKRGGSLVRIFGLKGR</sequence>
<evidence type="ECO:0000313" key="3">
    <source>
        <dbReference type="Proteomes" id="UP001295740"/>
    </source>
</evidence>
<evidence type="ECO:0000256" key="1">
    <source>
        <dbReference type="SAM" id="MobiDB-lite"/>
    </source>
</evidence>
<feature type="region of interest" description="Disordered" evidence="1">
    <location>
        <begin position="111"/>
        <end position="303"/>
    </location>
</feature>
<accession>A0AAI8YEG7</accession>
<dbReference type="EMBL" id="CAUWAG010000006">
    <property type="protein sequence ID" value="CAJ2504303.1"/>
    <property type="molecule type" value="Genomic_DNA"/>
</dbReference>
<feature type="compositionally biased region" description="Basic and acidic residues" evidence="1">
    <location>
        <begin position="121"/>
        <end position="130"/>
    </location>
</feature>
<feature type="region of interest" description="Disordered" evidence="1">
    <location>
        <begin position="37"/>
        <end position="67"/>
    </location>
</feature>
<keyword evidence="3" id="KW-1185">Reference proteome</keyword>
<reference evidence="2" key="1">
    <citation type="submission" date="2023-10" db="EMBL/GenBank/DDBJ databases">
        <authorList>
            <person name="Hackl T."/>
        </authorList>
    </citation>
    <scope>NUCLEOTIDE SEQUENCE</scope>
</reference>
<feature type="compositionally biased region" description="Basic residues" evidence="1">
    <location>
        <begin position="388"/>
        <end position="399"/>
    </location>
</feature>
<feature type="compositionally biased region" description="Gly residues" evidence="1">
    <location>
        <begin position="371"/>
        <end position="383"/>
    </location>
</feature>